<feature type="domain" description="D-isomer specific 2-hydroxyacid dehydrogenase NAD-binding" evidence="6">
    <location>
        <begin position="112"/>
        <end position="287"/>
    </location>
</feature>
<dbReference type="InterPro" id="IPR036291">
    <property type="entry name" value="NAD(P)-bd_dom_sf"/>
</dbReference>
<evidence type="ECO:0000313" key="8">
    <source>
        <dbReference type="Proteomes" id="UP001320831"/>
    </source>
</evidence>
<dbReference type="RefSeq" id="WP_260906807.1">
    <property type="nucleotide sequence ID" value="NZ_JAOCZP010000010.1"/>
</dbReference>
<dbReference type="Pfam" id="PF02826">
    <property type="entry name" value="2-Hacid_dh_C"/>
    <property type="match status" value="1"/>
</dbReference>
<evidence type="ECO:0000313" key="7">
    <source>
        <dbReference type="EMBL" id="MCT7378039.1"/>
    </source>
</evidence>
<dbReference type="SUPFAM" id="SSF52283">
    <property type="entry name" value="Formate/glycerate dehydrogenase catalytic domain-like"/>
    <property type="match status" value="1"/>
</dbReference>
<keyword evidence="2 4" id="KW-0560">Oxidoreductase</keyword>
<feature type="domain" description="D-isomer specific 2-hydroxyacid dehydrogenase catalytic" evidence="5">
    <location>
        <begin position="21"/>
        <end position="290"/>
    </location>
</feature>
<dbReference type="Pfam" id="PF00389">
    <property type="entry name" value="2-Hacid_dh"/>
    <property type="match status" value="1"/>
</dbReference>
<dbReference type="InterPro" id="IPR050857">
    <property type="entry name" value="D-2-hydroxyacid_DH"/>
</dbReference>
<evidence type="ECO:0000256" key="4">
    <source>
        <dbReference type="RuleBase" id="RU003719"/>
    </source>
</evidence>
<dbReference type="CDD" id="cd12169">
    <property type="entry name" value="PGDH_like_1"/>
    <property type="match status" value="1"/>
</dbReference>
<dbReference type="Gene3D" id="3.40.50.720">
    <property type="entry name" value="NAD(P)-binding Rossmann-like Domain"/>
    <property type="match status" value="2"/>
</dbReference>
<dbReference type="EMBL" id="JAOCZP010000010">
    <property type="protein sequence ID" value="MCT7378039.1"/>
    <property type="molecule type" value="Genomic_DNA"/>
</dbReference>
<evidence type="ECO:0000256" key="1">
    <source>
        <dbReference type="ARBA" id="ARBA00005854"/>
    </source>
</evidence>
<organism evidence="7 8">
    <name type="scientific">Chelativorans salis</name>
    <dbReference type="NCBI Taxonomy" id="2978478"/>
    <lineage>
        <taxon>Bacteria</taxon>
        <taxon>Pseudomonadati</taxon>
        <taxon>Pseudomonadota</taxon>
        <taxon>Alphaproteobacteria</taxon>
        <taxon>Hyphomicrobiales</taxon>
        <taxon>Phyllobacteriaceae</taxon>
        <taxon>Chelativorans</taxon>
    </lineage>
</organism>
<accession>A0ABT2LU53</accession>
<evidence type="ECO:0000259" key="5">
    <source>
        <dbReference type="Pfam" id="PF00389"/>
    </source>
</evidence>
<dbReference type="SUPFAM" id="SSF51735">
    <property type="entry name" value="NAD(P)-binding Rossmann-fold domains"/>
    <property type="match status" value="1"/>
</dbReference>
<keyword evidence="8" id="KW-1185">Reference proteome</keyword>
<protein>
    <submittedName>
        <fullName evidence="7">D-2-hydroxyacid dehydrogenase family protein</fullName>
    </submittedName>
</protein>
<name>A0ABT2LU53_9HYPH</name>
<reference evidence="7 8" key="1">
    <citation type="submission" date="2022-09" db="EMBL/GenBank/DDBJ databases">
        <title>Chelativorans salina sp. nov., a novel slightly halophilic bacterium isolated from a saline lake sediment enrichment.</title>
        <authorList>
            <person name="Gao L."/>
            <person name="Fang B.-Z."/>
            <person name="Li W.-J."/>
        </authorList>
    </citation>
    <scope>NUCLEOTIDE SEQUENCE [LARGE SCALE GENOMIC DNA]</scope>
    <source>
        <strain evidence="7 8">EGI FJ00035</strain>
    </source>
</reference>
<proteinExistence type="inferred from homology"/>
<evidence type="ECO:0000256" key="3">
    <source>
        <dbReference type="ARBA" id="ARBA00023027"/>
    </source>
</evidence>
<dbReference type="InterPro" id="IPR006139">
    <property type="entry name" value="D-isomer_2_OHA_DH_cat_dom"/>
</dbReference>
<keyword evidence="3" id="KW-0520">NAD</keyword>
<dbReference type="PANTHER" id="PTHR42789">
    <property type="entry name" value="D-ISOMER SPECIFIC 2-HYDROXYACID DEHYDROGENASE FAMILY PROTEIN (AFU_ORTHOLOGUE AFUA_6G10090)"/>
    <property type="match status" value="1"/>
</dbReference>
<dbReference type="Proteomes" id="UP001320831">
    <property type="component" value="Unassembled WGS sequence"/>
</dbReference>
<comment type="similarity">
    <text evidence="1 4">Belongs to the D-isomer specific 2-hydroxyacid dehydrogenase family.</text>
</comment>
<comment type="caution">
    <text evidence="7">The sequence shown here is derived from an EMBL/GenBank/DDBJ whole genome shotgun (WGS) entry which is preliminary data.</text>
</comment>
<sequence>MKVHILDDYFDTLKTLPSFAMLEDHDVTVWTDKPENETVLAERLAEAEALILFRDRTEITESLVEKLPKLRLVAMRGAHPHVDVAALSRRGILFCSNLHAEGANLAAAELTFALILAAARDLPQQIASARAGAWQCGIGRSLNGRTLGIYGYGRIGNALANYARAFGMRVVWWASKAGRERARVEQETVAQSREAFFAEPDFISVHKRLTPETRGEITLDDLGRMRPDAVFVNTSRAKLVAPGALLQALDSGRPGRAALDVYENEPVTDPADPVITHPKIIPTPHIGFITQDELDQQFSDIYAIVKAYAEGVPIHMINPEAWRSLSTSRAPEVHEA</sequence>
<evidence type="ECO:0000259" key="6">
    <source>
        <dbReference type="Pfam" id="PF02826"/>
    </source>
</evidence>
<dbReference type="PANTHER" id="PTHR42789:SF1">
    <property type="entry name" value="D-ISOMER SPECIFIC 2-HYDROXYACID DEHYDROGENASE FAMILY PROTEIN (AFU_ORTHOLOGUE AFUA_6G10090)"/>
    <property type="match status" value="1"/>
</dbReference>
<evidence type="ECO:0000256" key="2">
    <source>
        <dbReference type="ARBA" id="ARBA00023002"/>
    </source>
</evidence>
<dbReference type="InterPro" id="IPR006140">
    <property type="entry name" value="D-isomer_DH_NAD-bd"/>
</dbReference>
<gene>
    <name evidence="7" type="ORF">N5A92_23760</name>
</gene>